<evidence type="ECO:0000256" key="22">
    <source>
        <dbReference type="ARBA" id="ARBA00022989"/>
    </source>
</evidence>
<evidence type="ECO:0000256" key="31">
    <source>
        <dbReference type="ARBA" id="ARBA00023296"/>
    </source>
</evidence>
<feature type="disulfide bond" evidence="32">
    <location>
        <begin position="218"/>
        <end position="247"/>
    </location>
</feature>
<dbReference type="EMBL" id="JX448072">
    <property type="protein sequence ID" value="AFU33138.1"/>
    <property type="molecule type" value="Genomic_RNA"/>
</dbReference>
<dbReference type="SUPFAM" id="SSF56502">
    <property type="entry name" value="gp120 core"/>
    <property type="match status" value="2"/>
</dbReference>
<dbReference type="InterPro" id="IPR037527">
    <property type="entry name" value="Gp160"/>
</dbReference>
<dbReference type="GO" id="GO:0039654">
    <property type="term" value="P:fusion of virus membrane with host endosome membrane"/>
    <property type="evidence" value="ECO:0007669"/>
    <property type="project" value="UniProtKB-UniRule"/>
</dbReference>
<keyword evidence="30 32" id="KW-0449">Lipoprotein</keyword>
<gene>
    <name evidence="32 37" type="primary">env</name>
</gene>
<keyword evidence="12 32" id="KW-1162">Viral penetration into host cytoplasm</keyword>
<evidence type="ECO:0000256" key="9">
    <source>
        <dbReference type="ARBA" id="ARBA00022511"/>
    </source>
</evidence>
<comment type="subunit">
    <text evidence="32">The mature envelope protein (Env) consists of a homotrimer of non-covalently associated gp120-gp41 heterodimers. The resulting complex protrudes from the virus surface as a spike. There seems to be as few as 10 spikes on the average virion. Surface protein gp120 interacts with host CD4, CCR5 and CXCR4. Gp120 also interacts with the C-type lectins CD209/DC-SIGN and CLEC4M/DC-SIGNR (collectively referred to as DC-SIGN(R)). Gp120 and gp41 interact with GalCer. Gp120 interacts with host ITGA4/ITGB7 complex; on CD4+ T-cells, this interaction results in rapid activation of integrin ITGAL/LFA-1, which facilitates efficient cell-to-cell spreading of HIV-1. Gp120 interacts with cell-associated heparan sulfate; this interaction increases virus infectivity on permissive cells and may be involved in infection of CD4- cells.</text>
</comment>
<comment type="subcellular location">
    <subcellularLocation>
        <location evidence="3">Host cell membrane</location>
        <topology evidence="3">Peripheral membrane protein</topology>
    </subcellularLocation>
    <subcellularLocation>
        <location evidence="1">Host cell membrane</location>
        <topology evidence="1">Single-pass type I membrane protein</topology>
    </subcellularLocation>
    <subcellularLocation>
        <location evidence="2">Host endosome membrane</location>
        <topology evidence="2">Peripheral membrane protein</topology>
    </subcellularLocation>
    <subcellularLocation>
        <location evidence="5">Host endosome membrane</location>
        <topology evidence="5">Single-pass type I membrane protein</topology>
    </subcellularLocation>
    <subcellularLocation>
        <location evidence="6">Virion membrane</location>
        <topology evidence="6">Peripheral membrane protein</topology>
    </subcellularLocation>
    <subcellularLocation>
        <location evidence="4">Virion membrane</location>
        <topology evidence="4">Single-pass type I membrane protein</topology>
    </subcellularLocation>
</comment>
<evidence type="ECO:0000256" key="17">
    <source>
        <dbReference type="ARBA" id="ARBA00022804"/>
    </source>
</evidence>
<comment type="miscellaneous">
    <text evidence="32">HIV-1 lineages are divided in three main groups, M (for Major), O (for Outlier), and N (for New, or Non-M, Non-O). The vast majority of strains found worldwide belong to the group M. Group O seems to be endemic to and largely confined to Cameroon and neighboring countries in West Central Africa, where these viruses represent a small minority of HIV-1 strains. The group N is represented by a limited number of isolates from Cameroonian persons. The group M is further subdivided in 9 clades or subtypes (A to D, F to H, J and K).</text>
</comment>
<evidence type="ECO:0000256" key="33">
    <source>
        <dbReference type="RuleBase" id="RU363095"/>
    </source>
</evidence>
<comment type="PTM">
    <text evidence="32">Palmitoylation of the transmembrane protein and of Env polyprotein (prior to its proteolytic cleavage) is essential for their association with host cell membrane lipid rafts. Palmitoylation is therefore required for envelope trafficking to classical lipid rafts, but not for viral replication.</text>
</comment>
<feature type="region of interest" description="Disordered" evidence="34">
    <location>
        <begin position="715"/>
        <end position="738"/>
    </location>
</feature>
<keyword evidence="24 32" id="KW-0175">Coiled coil</keyword>
<dbReference type="CDD" id="cd09909">
    <property type="entry name" value="HIV-1-like_HR1-HR2"/>
    <property type="match status" value="1"/>
</dbReference>
<comment type="domain">
    <text evidence="32">Some of the most genetically diverse regions of the viral genome are present in Env. They are called variable regions 1 through 5 (V1 through V5). Coreceptor usage of gp120 is determined mainly by the primary structure of the third variable region (V3) in the outer domain of gp120. The sequence of V3 determines which coreceptor, CCR5 and/or CXCR4 (corresponding to R5/macrophage, X4/T cell and R5X4/T cell and macrophage tropism), is used to trigger the fusion potential of the Env complex, and hence which cells the virus can infect. Binding to CCR5 involves a region adjacent in addition to V3.</text>
</comment>
<dbReference type="GO" id="GO:1903911">
    <property type="term" value="P:positive regulation of receptor clustering"/>
    <property type="evidence" value="ECO:0007669"/>
    <property type="project" value="UniProtKB-UniRule"/>
</dbReference>
<keyword evidence="26 32" id="KW-0564">Palmitate</keyword>
<reference evidence="37" key="2">
    <citation type="journal article" date="2015" name="PLoS Comput. Biol.">
        <title>Comprehensive sieve analysis of breakthrough HIV-1 sequences in the RV144 vaccine efficacy trial.</title>
        <authorList>
            <consortium name="RV144 Sequencing Team"/>
            <person name="Edlefsen P.T."/>
            <person name="Rolland M."/>
            <person name="Hertz T."/>
            <person name="Tovanabutra S."/>
            <person name="Gartland A.J."/>
            <person name="deCamp A.C."/>
            <person name="Magaret C.A."/>
            <person name="Ahmed H."/>
            <person name="Gottardo R."/>
            <person name="Juraska M."/>
            <person name="McCoy C."/>
            <person name="Larsen B.B."/>
            <person name="Sanders-Buell E."/>
            <person name="Carrico C."/>
            <person name="Menis S."/>
            <person name="Kijak G.H."/>
            <person name="Bose M."/>
            <person name="Arroyo M.A."/>
            <person name="O'Connell R.J."/>
            <person name="Nitayaphan S."/>
            <person name="Pitisuttithum P."/>
            <person name="Kaewkungwal J."/>
            <person name="Rerks-Ngarm S."/>
            <person name="Robb M.L."/>
            <person name="Kirys T."/>
            <person name="Georgiev I.S."/>
            <person name="Kwong P.D."/>
            <person name="Scheffler K."/>
            <person name="Pond S.L."/>
            <person name="Carlson J.M."/>
            <person name="Michael N.L."/>
            <person name="Schief W.R."/>
            <person name="Mullins J.I."/>
            <person name="Kim J.H."/>
            <person name="Gilbert P.B."/>
        </authorList>
    </citation>
    <scope>NUCLEOTIDE SEQUENCE</scope>
    <source>
        <strain evidence="37">AA112a02R</strain>
    </source>
</reference>
<evidence type="ECO:0000256" key="26">
    <source>
        <dbReference type="ARBA" id="ARBA00023139"/>
    </source>
</evidence>
<feature type="region of interest" description="CD4-binding loop" evidence="32">
    <location>
        <begin position="362"/>
        <end position="372"/>
    </location>
</feature>
<comment type="function">
    <text evidence="32">Transmembrane protein gp41: Acts as a class I viral fusion protein. Under the current model, the protein has at least 3 conformational states: pre-fusion native state, pre-hairpin intermediate state, and post-fusion hairpin state. During fusion of viral and target intracellular membranes, the coiled coil regions (heptad repeats) assume a trimer-of-hairpins structure, positioning the fusion peptide in close proximity to the C-terminal region of the ectodomain. The formation of this structure appears to drive apposition and subsequent fusion of viral and target cell membranes. Complete fusion occurs in host cell endosomes and is dynamin-dependent, however some lipid transfer might occur at the plasma membrane. The virus undergoes clathrin-dependent internalization long before endosomal fusion, thus minimizing the surface exposure of conserved viral epitopes during fusion and reducing the efficacy of inhibitors targeting these epitopes. Membranes fusion leads to delivery of the nucleocapsid into the cytoplasm.</text>
</comment>
<evidence type="ECO:0000256" key="30">
    <source>
        <dbReference type="ARBA" id="ARBA00023288"/>
    </source>
</evidence>
<evidence type="ECO:0000256" key="7">
    <source>
        <dbReference type="ARBA" id="ARBA00022506"/>
    </source>
</evidence>
<feature type="disulfide bond" evidence="32">
    <location>
        <begin position="383"/>
        <end position="416"/>
    </location>
</feature>
<name>K0GTH9_HV1</name>
<comment type="function">
    <text evidence="32">Surface protein gp120: Attaches the virus to the host lymphoid cell by binding to the primary receptor CD4. This interaction induces a structural rearrangement creating a high affinity binding site for a chemokine coreceptor like CXCR4 and/or CCR5. Acts as a ligand for CD209/DC-SIGN and CLEC4M/DC-SIGNR, which are respectively found on dendritic cells (DCs), and on endothelial cells of liver sinusoids and lymph node sinuses. These interactions allow capture of viral particles at mucosal surfaces by these cells and subsequent transmission to permissive cells. HIV subverts the migration properties of dendritic cells to gain access to CD4+ T-cells in lymph nodes. Virus transmission to permissive T-cells occurs either in trans (without DCs infection, through viral capture and transmission), or in cis (following DCs productive infection, through the usual CD4-gp120 interaction), thereby inducing a robust infection. In trans infection, bound virions remain infectious over days and it is proposed that they are not degraded, but protected in non-lysosomal acidic organelles within the DCs close to the cell membrane thus contributing to the viral infectious potential during DCs' migration from the periphery to the lymphoid tissues. On arrival at lymphoid tissues, intact virions recycle back to DCs' cell surface allowing virus transmission to CD4+ T-cells.</text>
</comment>
<feature type="disulfide bond" evidence="32">
    <location>
        <begin position="594"/>
        <end position="600"/>
    </location>
</feature>
<dbReference type="GO" id="GO:0055036">
    <property type="term" value="C:virion membrane"/>
    <property type="evidence" value="ECO:0007669"/>
    <property type="project" value="UniProtKB-SubCell"/>
</dbReference>
<dbReference type="GO" id="GO:0044175">
    <property type="term" value="C:host cell endosome membrane"/>
    <property type="evidence" value="ECO:0007669"/>
    <property type="project" value="UniProtKB-SubCell"/>
</dbReference>
<dbReference type="GO" id="GO:0075512">
    <property type="term" value="P:clathrin-dependent endocytosis of virus by host cell"/>
    <property type="evidence" value="ECO:0007669"/>
    <property type="project" value="UniProtKB-UniRule"/>
</dbReference>
<keyword evidence="13 32" id="KW-0165">Cleavage on pair of basic residues</keyword>
<feature type="region of interest" description="V2" evidence="32">
    <location>
        <begin position="157"/>
        <end position="196"/>
    </location>
</feature>
<evidence type="ECO:0000256" key="27">
    <source>
        <dbReference type="ARBA" id="ARBA00023157"/>
    </source>
</evidence>
<comment type="caution">
    <text evidence="32 33">Lacks conserved residue(s) required for the propagation of feature annotation.</text>
</comment>
<comment type="miscellaneous">
    <text evidence="32">Inhibitors targeting HIV-1 viral envelope proteins are used as antiretroviral drugs. Attachment of virions to the cell surface via non-specific interactions and CD4 binding can be blocked by inhibitors that include cyanovirin-N, cyclotriazadisulfonamide analogs, PRO 2000, TNX 355 and PRO 542. In addition, BMS 806 can block CD4-induced conformational changes. Env interactions with the coreceptor molecules can be targeted by CCR5 antagonists including SCH-D, maraviroc (UK 427857) and aplaviroc (GW 873140), and the CXCR4 antagonist AMD 070. Fusion of viral and cellular membranes can be inhibited by peptides such as enfuvirtide and tifuvirtide (T 1249). Resistance to inhibitors associated with mutations in Env are observed. Most of the time, single mutations confer only a modest reduction in drug susceptibility. Combination of several mutations is usually required to develop a high-level drug resistance.</text>
</comment>
<dbReference type="GO" id="GO:0019082">
    <property type="term" value="P:viral protein processing"/>
    <property type="evidence" value="ECO:0007669"/>
    <property type="project" value="UniProtKB-UniRule"/>
</dbReference>
<dbReference type="GO" id="GO:0019031">
    <property type="term" value="C:viral envelope"/>
    <property type="evidence" value="ECO:0007669"/>
    <property type="project" value="UniProtKB-KW"/>
</dbReference>
<feature type="domain" description="Human immunodeficiency virus 1 envelope glycoprotein Gp120" evidence="35">
    <location>
        <begin position="33"/>
        <end position="507"/>
    </location>
</feature>
<comment type="subcellular location">
    <molecule>Transmembrane protein gp41</molecule>
    <subcellularLocation>
        <location evidence="32">Virion membrane</location>
        <topology evidence="32">Single-pass type I membrane protein</topology>
    </subcellularLocation>
    <subcellularLocation>
        <location evidence="32">Host cell membrane</location>
        <topology evidence="32">Single-pass type I membrane protein</topology>
    </subcellularLocation>
    <subcellularLocation>
        <location evidence="32">Host endosome membrane</location>
        <topology evidence="32">Single-pass type I membrane protein</topology>
    </subcellularLocation>
    <text evidence="32">It is probably concentrated at the site of budding and incorporated into the virions possibly by contacts between the cytoplasmic tail of Env and the N-terminus of Gag.</text>
</comment>
<accession>K0GTH9</accession>
<keyword evidence="11 32" id="KW-0945">Host-virus interaction</keyword>
<comment type="similarity">
    <text evidence="32">Belongs to the HIV-1 env protein family.</text>
</comment>
<feature type="disulfide bond" evidence="32">
    <location>
        <begin position="53"/>
        <end position="73"/>
    </location>
</feature>
<evidence type="ECO:0000256" key="6">
    <source>
        <dbReference type="ARBA" id="ARBA00004650"/>
    </source>
</evidence>
<feature type="transmembrane region" description="Helical" evidence="33">
    <location>
        <begin position="674"/>
        <end position="701"/>
    </location>
</feature>
<evidence type="ECO:0000256" key="1">
    <source>
        <dbReference type="ARBA" id="ARBA00004402"/>
    </source>
</evidence>
<dbReference type="HAMAP" id="MF_04083">
    <property type="entry name" value="HIV_ENV"/>
    <property type="match status" value="1"/>
</dbReference>
<dbReference type="GO" id="GO:0016020">
    <property type="term" value="C:membrane"/>
    <property type="evidence" value="ECO:0007669"/>
    <property type="project" value="UniProtKB-UniRule"/>
</dbReference>
<evidence type="ECO:0000256" key="12">
    <source>
        <dbReference type="ARBA" id="ARBA00022595"/>
    </source>
</evidence>
<keyword evidence="22 32" id="KW-1133">Transmembrane helix</keyword>
<feature type="disulfide bond" evidence="32">
    <location>
        <begin position="376"/>
        <end position="443"/>
    </location>
</feature>
<dbReference type="GO" id="GO:1903908">
    <property type="term" value="P:positive regulation of plasma membrane raft polarization"/>
    <property type="evidence" value="ECO:0007669"/>
    <property type="project" value="UniProtKB-UniRule"/>
</dbReference>
<keyword evidence="20 32" id="KW-0261">Viral envelope protein</keyword>
<keyword evidence="14 32" id="KW-0812">Transmembrane</keyword>
<organism evidence="37">
    <name type="scientific">Human immunodeficiency virus type 1</name>
    <name type="common">HIV-1</name>
    <dbReference type="NCBI Taxonomy" id="11676"/>
    <lineage>
        <taxon>Viruses</taxon>
        <taxon>Riboviria</taxon>
        <taxon>Pararnavirae</taxon>
        <taxon>Artverviricota</taxon>
        <taxon>Revtraviricetes</taxon>
        <taxon>Ortervirales</taxon>
        <taxon>Retroviridae</taxon>
        <taxon>Orthoretrovirinae</taxon>
        <taxon>Lentivirus</taxon>
        <taxon>Lentivirus humimdef1</taxon>
    </lineage>
</organism>
<dbReference type="GO" id="GO:0019064">
    <property type="term" value="P:fusion of virus membrane with host plasma membrane"/>
    <property type="evidence" value="ECO:0007669"/>
    <property type="project" value="UniProtKB-UniRule"/>
</dbReference>
<dbReference type="FunFam" id="1.10.287.210:FF:000001">
    <property type="entry name" value="Envelope glycoprotein gp160"/>
    <property type="match status" value="1"/>
</dbReference>
<comment type="domain">
    <text evidence="32">The YXXL motif is involved in determining the exact site of viral release at the surface of infected mononuclear cells and promotes endocytosis. YXXL and di-leucine endocytosis motifs interact directly or indirectly with the clathrin adapter complexes, opperate independently, and their activities are not additive.</text>
</comment>
<evidence type="ECO:0000256" key="32">
    <source>
        <dbReference type="HAMAP-Rule" id="MF_04083"/>
    </source>
</evidence>
<dbReference type="GO" id="GO:0020002">
    <property type="term" value="C:host cell plasma membrane"/>
    <property type="evidence" value="ECO:0007669"/>
    <property type="project" value="UniProtKB-SubCell"/>
</dbReference>
<evidence type="ECO:0000256" key="4">
    <source>
        <dbReference type="ARBA" id="ARBA00004563"/>
    </source>
</evidence>
<feature type="chain" id="PRO_5023231529" description="Envelope glycoprotein gp160" evidence="32">
    <location>
        <begin position="32"/>
        <end position="859"/>
    </location>
</feature>
<keyword evidence="18 32" id="KW-0946">Virion</keyword>
<comment type="function">
    <text evidence="32">Envelope glycoprotein gp160: Oligomerizes in the host endoplasmic reticulum into predominantly trimers. In a second time, gp160 transits in the host Golgi, where glycosylation is completed. The precursor is then proteolytically cleaved in the trans-Golgi and thereby activated by cellular furin or furin-like proteases to produce gp120 and gp41.</text>
</comment>
<evidence type="ECO:0000256" key="20">
    <source>
        <dbReference type="ARBA" id="ARBA00022879"/>
    </source>
</evidence>
<evidence type="ECO:0000256" key="25">
    <source>
        <dbReference type="ARBA" id="ARBA00023136"/>
    </source>
</evidence>
<keyword evidence="29 32" id="KW-0899">Viral immunoevasion</keyword>
<keyword evidence="8 32" id="KW-1170">Fusion of virus membrane with host endosomal membrane</keyword>
<keyword evidence="9 32" id="KW-1032">Host cell membrane</keyword>
<dbReference type="InterPro" id="IPR036377">
    <property type="entry name" value="Gp120_core_sf"/>
</dbReference>
<dbReference type="FunFam" id="1.20.5.490:FF:000001">
    <property type="entry name" value="Envelope glycoprotein gp160"/>
    <property type="match status" value="1"/>
</dbReference>
<evidence type="ECO:0000256" key="10">
    <source>
        <dbReference type="ARBA" id="ARBA00022570"/>
    </source>
</evidence>
<evidence type="ECO:0000256" key="5">
    <source>
        <dbReference type="ARBA" id="ARBA00004578"/>
    </source>
</evidence>
<keyword evidence="31 32" id="KW-1160">Virus entry into host cell</keyword>
<dbReference type="GO" id="GO:0052031">
    <property type="term" value="P:symbiont-mediated perturbation of host defense response"/>
    <property type="evidence" value="ECO:0007669"/>
    <property type="project" value="UniProtKB-UniRule"/>
</dbReference>
<keyword evidence="19 32" id="KW-1043">Host membrane</keyword>
<evidence type="ECO:0000256" key="21">
    <source>
        <dbReference type="ARBA" id="ARBA00022890"/>
    </source>
</evidence>
<keyword evidence="25 32" id="KW-0472">Membrane</keyword>
<evidence type="ECO:0000256" key="24">
    <source>
        <dbReference type="ARBA" id="ARBA00023054"/>
    </source>
</evidence>
<evidence type="ECO:0000256" key="16">
    <source>
        <dbReference type="ARBA" id="ARBA00022729"/>
    </source>
</evidence>
<keyword evidence="17 32" id="KW-1161">Viral attachment to host cell</keyword>
<feature type="region of interest" description="MPER; binding to GalCer" evidence="32">
    <location>
        <begin position="658"/>
        <end position="679"/>
    </location>
</feature>
<feature type="short sequence motif" description="YXXL motif; contains endocytosis signal" evidence="32">
    <location>
        <begin position="708"/>
        <end position="711"/>
    </location>
</feature>
<feature type="region of interest" description="V4" evidence="32">
    <location>
        <begin position="383"/>
        <end position="416"/>
    </location>
</feature>
<evidence type="ECO:0000259" key="35">
    <source>
        <dbReference type="Pfam" id="PF00516"/>
    </source>
</evidence>
<evidence type="ECO:0000256" key="8">
    <source>
        <dbReference type="ARBA" id="ARBA00022510"/>
    </source>
</evidence>
<keyword evidence="27 32" id="KW-1015">Disulfide bond</keyword>
<keyword evidence="16 32" id="KW-0732">Signal</keyword>
<proteinExistence type="inferred from homology"/>
<feature type="coiled-coil region" evidence="32">
    <location>
        <begin position="629"/>
        <end position="663"/>
    </location>
</feature>
<dbReference type="Gene3D" id="1.20.5.490">
    <property type="entry name" value="Single helix bin"/>
    <property type="match status" value="1"/>
</dbReference>
<feature type="region of interest" description="Fusion peptide" evidence="32">
    <location>
        <begin position="508"/>
        <end position="528"/>
    </location>
</feature>
<evidence type="ECO:0000256" key="29">
    <source>
        <dbReference type="ARBA" id="ARBA00023280"/>
    </source>
</evidence>
<sequence length="859" mass="97345">MRVKETQRTWSNFWKGGTLILGLVIICSASDNLWVTVYYGVPVWRDADTTLFCASDAKAHETEVHNVWATHACVPTDPNPQEIHLENVTENFNMWKNNMVEQMQEDVISLWDQSLKPCVKLTPLCVTLNCANATLTNGSITNGNNRIGNITDEVRNCTFNTTTELKDKKKKVHALFYKLDIVKMDENGTEYRLINCNTSVIKQACPKVTFDPIPIHYCAPAGYAILKCNDKNFNGTGPCKNVSSVQCTHGIKPVVSTQLLLNGSLAEEEIIVRSENITSNVKTIIVHLNKSVEINCTRPSNNTRKSIAIGPGQVFYQTGDIIGDIRKAYCEINGTKWNEVLGQVAKKLKEHFKNKTISFQPPSGGDLEITMHHFNCRGEFFYCNTTQLFNKTYMENGTMQNSTQNNTQNDTIILPCRIKQIINMWQGAGQAMYAPPVRGSIKCVSNITGILLTRDGGANNTEIFRPAGGNIKDNWRSELYKYKVVQIEPLGIAPTRAKRRVVERQKRAVGIGAMIFGFLGAAGSTMGAASITLTVQARQLLSGIVQQQSNLLRAIEAQQHMLQLTVWGIKQLQARVLAVERYLKDQKFLGLWGCSGKIICTTAVPWNSTWSNKSFDEIWNNMTWIEWEREISNYTNQIYEILTKSQDQQDKNEKDLLELNKWASLWNWFDITQWLWYIKIFIMIIGGLIGLRIIFAVLSIVNRVRQGYSPLSFQTLSHHQREPDRPERIEEGGGEQGRDRSVRLVSGFLALAWDDLRNLCLFLYHRLRDFILVAARTVEILGHSSLKGLRRGWEGLKYLGNLLLYWGQELKISAISLLNTTAIAVAGWTDRVLEATQRAWRAILHIPRRIRQGLERALL</sequence>
<dbReference type="Gene3D" id="1.10.287.210">
    <property type="match status" value="1"/>
</dbReference>
<dbReference type="GO" id="GO:0005198">
    <property type="term" value="F:structural molecule activity"/>
    <property type="evidence" value="ECO:0007669"/>
    <property type="project" value="UniProtKB-UniRule"/>
</dbReference>
<dbReference type="InterPro" id="IPR000777">
    <property type="entry name" value="HIV1_Gp120"/>
</dbReference>
<feature type="domain" description="Retroviral envelope protein GP41-like" evidence="36">
    <location>
        <begin position="526"/>
        <end position="717"/>
    </location>
</feature>
<feature type="transmembrane region" description="Helical" evidence="33">
    <location>
        <begin position="508"/>
        <end position="531"/>
    </location>
</feature>
<keyword evidence="7 32" id="KW-1168">Fusion of virus membrane with host membrane</keyword>
<comment type="PTM">
    <text evidence="32">Specific enzymatic cleavages in vivo yield mature proteins. Envelope glycoproteins are synthesized as a inactive precursor that is heavily N-glycosylated and processed likely by host cell furin in the Golgi to yield the mature SU and TM proteins. The cleavage site between SU and TM requires the minimal sequence [KR]-X-[KR]-R. About 2 of the 9 disulfide bonds of gp41 are reduced by P4HB/PDI, following binding to CD4 receptor.</text>
</comment>
<comment type="subcellular location">
    <molecule>Surface protein gp120</molecule>
    <subcellularLocation>
        <location evidence="32">Virion membrane</location>
        <topology evidence="32">Peripheral membrane protein</topology>
    </subcellularLocation>
    <subcellularLocation>
        <location evidence="32">Host cell membrane</location>
        <topology evidence="32">Peripheral membrane protein</topology>
    </subcellularLocation>
    <subcellularLocation>
        <location evidence="32">Host endosome membrane</location>
        <topology evidence="32">Single-pass type I membrane protein</topology>
    </subcellularLocation>
    <text evidence="32">The surface protein is not anchored to the viral envelope, but associates with the extravirion surface through its binding to TM. It is probably concentrated at the site of budding and incorporated into the virions possibly by contacts between the cytoplasmic tail of Env and the N-terminus of Gag.</text>
</comment>
<evidence type="ECO:0000256" key="18">
    <source>
        <dbReference type="ARBA" id="ARBA00022844"/>
    </source>
</evidence>
<evidence type="ECO:0000256" key="14">
    <source>
        <dbReference type="ARBA" id="ARBA00022692"/>
    </source>
</evidence>
<feature type="disulfide bond" evidence="32">
    <location>
        <begin position="228"/>
        <end position="239"/>
    </location>
</feature>
<evidence type="ECO:0000256" key="3">
    <source>
        <dbReference type="ARBA" id="ARBA00004505"/>
    </source>
</evidence>
<evidence type="ECO:0000256" key="34">
    <source>
        <dbReference type="SAM" id="MobiDB-lite"/>
    </source>
</evidence>
<comment type="PTM">
    <text evidence="32">Highly glycosylated by host. The high number of glycan on the protein is reffered to as 'glycan shield' because it contributes to hide protein sequence from adaptive immune system.</text>
</comment>
<dbReference type="Pfam" id="PF00517">
    <property type="entry name" value="GP41"/>
    <property type="match status" value="1"/>
</dbReference>
<dbReference type="FunFam" id="2.170.40.20:FF:000003">
    <property type="entry name" value="Envelope glycoprotein gp160"/>
    <property type="match status" value="1"/>
</dbReference>
<dbReference type="GO" id="GO:0019062">
    <property type="term" value="P:virion attachment to host cell"/>
    <property type="evidence" value="ECO:0007669"/>
    <property type="project" value="UniProtKB-UniRule"/>
</dbReference>
<evidence type="ECO:0000256" key="11">
    <source>
        <dbReference type="ARBA" id="ARBA00022581"/>
    </source>
</evidence>
<evidence type="ECO:0000313" key="37">
    <source>
        <dbReference type="EMBL" id="AFU33138.1"/>
    </source>
</evidence>
<protein>
    <recommendedName>
        <fullName evidence="32">Envelope glycoprotein gp160</fullName>
    </recommendedName>
    <alternativeName>
        <fullName evidence="32">Env polyprotein</fullName>
    </alternativeName>
    <component>
        <recommendedName>
            <fullName evidence="32">Surface protein gp120</fullName>
            <shortName evidence="32">SU</shortName>
        </recommendedName>
        <alternativeName>
            <fullName evidence="32">Glycoprotein 120</fullName>
            <shortName evidence="32">gp120</shortName>
        </alternativeName>
    </component>
    <component>
        <recommendedName>
            <fullName evidence="32">Transmembrane protein gp41</fullName>
            <shortName evidence="32">TM</shortName>
        </recommendedName>
        <alternativeName>
            <fullName evidence="32">Glycoprotein 41</fullName>
            <shortName evidence="32">gp41</shortName>
        </alternativeName>
    </component>
</protein>
<keyword evidence="10 32" id="KW-1165">Clathrin-mediated endocytosis of virus by host</keyword>
<evidence type="ECO:0000256" key="19">
    <source>
        <dbReference type="ARBA" id="ARBA00022870"/>
    </source>
</evidence>
<reference evidence="37" key="1">
    <citation type="journal article" date="2012" name="Nature">
        <title>Increased HIV-1 vaccine efficacy against viruses with genetic signatures in Env V2.</title>
        <authorList>
            <person name="Rolland M."/>
            <person name="Edlefsen P.T."/>
            <person name="Larsen B.B."/>
            <person name="Tovanabutra S."/>
            <person name="Sanders-Buell E."/>
            <person name="Hertz T."/>
            <person name="de Camp A.C."/>
            <person name="Carrico C."/>
            <person name="Menis S."/>
            <person name="Magaret C.A."/>
            <person name="Ahmed H."/>
            <person name="Juraska M."/>
            <person name="Chen L."/>
            <person name="Konopa P."/>
            <person name="Nariya S."/>
            <person name="Stoddard J.N."/>
            <person name="Wong K."/>
            <person name="Zhao H."/>
            <person name="Deng W."/>
            <person name="Maust B.S."/>
            <person name="Bose M."/>
            <person name="Howell S."/>
            <person name="Bates A."/>
            <person name="Lazzaro M."/>
            <person name="O'Sullivan A."/>
            <person name="Lei E."/>
            <person name="Bradfield A."/>
            <person name="Ibitamuno G."/>
            <person name="Assawadarachai V."/>
            <person name="O'Connell R.J."/>
            <person name="de Souza M.S."/>
            <person name="Nitayaphan S."/>
            <person name="Rerks-Ngarm S."/>
            <person name="Robb M.L."/>
            <person name="McLellan J.S."/>
            <person name="Georgiev I."/>
            <person name="Kwong P.D."/>
            <person name="Carlson J.M."/>
            <person name="Michael N.L."/>
            <person name="Schief W.R."/>
            <person name="Gilbert P.B."/>
            <person name="Mullins J.I."/>
            <person name="Kim J.H."/>
        </authorList>
    </citation>
    <scope>NUCLEOTIDE SEQUENCE</scope>
    <source>
        <strain evidence="37">AA112a02R</strain>
    </source>
</reference>
<feature type="region of interest" description="Immunosuppression" evidence="32">
    <location>
        <begin position="570"/>
        <end position="588"/>
    </location>
</feature>
<organismHost>
    <name type="scientific">Homo sapiens</name>
    <name type="common">Human</name>
    <dbReference type="NCBI Taxonomy" id="9606"/>
</organismHost>
<keyword evidence="28 32" id="KW-0325">Glycoprotein</keyword>
<feature type="transmembrane region" description="Helical" evidence="33">
    <location>
        <begin position="20"/>
        <end position="41"/>
    </location>
</feature>
<evidence type="ECO:0000256" key="13">
    <source>
        <dbReference type="ARBA" id="ARBA00022685"/>
    </source>
</evidence>
<comment type="domain">
    <text evidence="32">The CD4-binding region is targeted by the antibody b12.</text>
</comment>
<feature type="topological domain" description="Cytoplasmic" evidence="32">
    <location>
        <begin position="702"/>
        <end position="859"/>
    </location>
</feature>
<feature type="chain" id="PRO_5023231528" description="Transmembrane protein gp41" evidence="32">
    <location>
        <begin position="508"/>
        <end position="859"/>
    </location>
</feature>
<dbReference type="InterPro" id="IPR000328">
    <property type="entry name" value="GP41-like"/>
</dbReference>
<keyword evidence="23 32" id="KW-1039">Host endosome</keyword>
<feature type="lipid moiety-binding region" description="S-palmitoyl cysteine; by host" evidence="32">
    <location>
        <position position="760"/>
    </location>
</feature>
<evidence type="ECO:0000259" key="36">
    <source>
        <dbReference type="Pfam" id="PF00517"/>
    </source>
</evidence>
<evidence type="ECO:0000256" key="28">
    <source>
        <dbReference type="ARBA" id="ARBA00023180"/>
    </source>
</evidence>
<dbReference type="FunFam" id="2.170.40.20:FF:000004">
    <property type="entry name" value="Envelope glycoprotein gp160"/>
    <property type="match status" value="1"/>
</dbReference>
<feature type="site" description="Cleavage; by host furin" evidence="32">
    <location>
        <begin position="507"/>
        <end position="508"/>
    </location>
</feature>
<dbReference type="Pfam" id="PF00516">
    <property type="entry name" value="GP120"/>
    <property type="match status" value="1"/>
</dbReference>
<keyword evidence="21 32" id="KW-1164">Virus endocytosis by host</keyword>
<evidence type="ECO:0000256" key="2">
    <source>
        <dbReference type="ARBA" id="ARBA00004433"/>
    </source>
</evidence>
<feature type="compositionally biased region" description="Basic and acidic residues" evidence="34">
    <location>
        <begin position="719"/>
        <end position="738"/>
    </location>
</feature>
<keyword evidence="15 32" id="KW-0053">Apoptosis</keyword>
<evidence type="ECO:0000256" key="15">
    <source>
        <dbReference type="ARBA" id="ARBA00022703"/>
    </source>
</evidence>
<dbReference type="SUPFAM" id="SSF58069">
    <property type="entry name" value="Virus ectodomain"/>
    <property type="match status" value="1"/>
</dbReference>
<comment type="domain">
    <text evidence="32 33">The 17 amino acids long immunosuppressive region is present in many retroviral envelope proteins. Synthetic peptides derived from this relatively conserved sequence inhibit immune function in vitro and in vivo.</text>
</comment>
<evidence type="ECO:0000256" key="23">
    <source>
        <dbReference type="ARBA" id="ARBA00023046"/>
    </source>
</evidence>
<dbReference type="Gene3D" id="2.170.40.20">
    <property type="entry name" value="Human immunodeficiency virus 1, Gp160, envelope glycoprotein"/>
    <property type="match status" value="2"/>
</dbReference>
<comment type="domain">
    <text evidence="32">The membrane proximal external region (MPER) present in gp41 is a tryptophan-rich region recognized by the antibodies 2F5, Z13, and 4E10. MPER seems to play a role in fusion.</text>
</comment>
<feature type="short sequence motif" description="Di-leucine internalization motif" evidence="32">
    <location>
        <begin position="858"/>
        <end position="859"/>
    </location>
</feature>